<dbReference type="EMBL" id="CP042425">
    <property type="protein sequence ID" value="QEL14541.1"/>
    <property type="molecule type" value="Genomic_DNA"/>
</dbReference>
<dbReference type="SMART" id="SM00382">
    <property type="entry name" value="AAA"/>
    <property type="match status" value="1"/>
</dbReference>
<dbReference type="Gene3D" id="2.40.50.140">
    <property type="entry name" value="Nucleic acid-binding proteins"/>
    <property type="match status" value="1"/>
</dbReference>
<name>A0A5C1A5Z7_9BACT</name>
<feature type="domain" description="ABC transporter" evidence="7">
    <location>
        <begin position="2"/>
        <end position="221"/>
    </location>
</feature>
<protein>
    <submittedName>
        <fullName evidence="8">ABC transporter ATP-binding protein</fullName>
    </submittedName>
</protein>
<dbReference type="GO" id="GO:0015408">
    <property type="term" value="F:ABC-type ferric iron transporter activity"/>
    <property type="evidence" value="ECO:0007669"/>
    <property type="project" value="InterPro"/>
</dbReference>
<keyword evidence="3" id="KW-0547">Nucleotide-binding</keyword>
<dbReference type="GO" id="GO:0005524">
    <property type="term" value="F:ATP binding"/>
    <property type="evidence" value="ECO:0007669"/>
    <property type="project" value="UniProtKB-KW"/>
</dbReference>
<evidence type="ECO:0000313" key="9">
    <source>
        <dbReference type="Proteomes" id="UP000324974"/>
    </source>
</evidence>
<dbReference type="Proteomes" id="UP000324974">
    <property type="component" value="Chromosome"/>
</dbReference>
<dbReference type="Gene3D" id="3.40.50.300">
    <property type="entry name" value="P-loop containing nucleotide triphosphate hydrolases"/>
    <property type="match status" value="1"/>
</dbReference>
<dbReference type="GO" id="GO:0016887">
    <property type="term" value="F:ATP hydrolysis activity"/>
    <property type="evidence" value="ECO:0007669"/>
    <property type="project" value="InterPro"/>
</dbReference>
<dbReference type="KEGG" id="lrs:PX52LOC_01431"/>
<dbReference type="PANTHER" id="PTHR43875">
    <property type="entry name" value="MALTODEXTRIN IMPORT ATP-BINDING PROTEIN MSMX"/>
    <property type="match status" value="1"/>
</dbReference>
<evidence type="ECO:0000256" key="5">
    <source>
        <dbReference type="ARBA" id="ARBA00022967"/>
    </source>
</evidence>
<dbReference type="InterPro" id="IPR012340">
    <property type="entry name" value="NA-bd_OB-fold"/>
</dbReference>
<dbReference type="CDD" id="cd03259">
    <property type="entry name" value="ABC_Carb_Solutes_like"/>
    <property type="match status" value="1"/>
</dbReference>
<dbReference type="InterPro" id="IPR003593">
    <property type="entry name" value="AAA+_ATPase"/>
</dbReference>
<dbReference type="PROSITE" id="PS00211">
    <property type="entry name" value="ABC_TRANSPORTER_1"/>
    <property type="match status" value="1"/>
</dbReference>
<keyword evidence="4 8" id="KW-0067">ATP-binding</keyword>
<dbReference type="InterPro" id="IPR027417">
    <property type="entry name" value="P-loop_NTPase"/>
</dbReference>
<evidence type="ECO:0000313" key="8">
    <source>
        <dbReference type="EMBL" id="QEL14541.1"/>
    </source>
</evidence>
<dbReference type="Gene3D" id="2.40.50.100">
    <property type="match status" value="1"/>
</dbReference>
<evidence type="ECO:0000256" key="2">
    <source>
        <dbReference type="ARBA" id="ARBA00022475"/>
    </source>
</evidence>
<gene>
    <name evidence="8" type="ORF">PX52LOC_01431</name>
</gene>
<dbReference type="InterPro" id="IPR003439">
    <property type="entry name" value="ABC_transporter-like_ATP-bd"/>
</dbReference>
<evidence type="ECO:0000259" key="7">
    <source>
        <dbReference type="PROSITE" id="PS50893"/>
    </source>
</evidence>
<accession>A0A5C1A5Z7</accession>
<dbReference type="InterPro" id="IPR017871">
    <property type="entry name" value="ABC_transporter-like_CS"/>
</dbReference>
<dbReference type="SUPFAM" id="SSF50331">
    <property type="entry name" value="MOP-like"/>
    <property type="match status" value="1"/>
</dbReference>
<keyword evidence="9" id="KW-1185">Reference proteome</keyword>
<proteinExistence type="predicted"/>
<keyword evidence="2" id="KW-1003">Cell membrane</keyword>
<organism evidence="8 9">
    <name type="scientific">Limnoglobus roseus</name>
    <dbReference type="NCBI Taxonomy" id="2598579"/>
    <lineage>
        <taxon>Bacteria</taxon>
        <taxon>Pseudomonadati</taxon>
        <taxon>Planctomycetota</taxon>
        <taxon>Planctomycetia</taxon>
        <taxon>Gemmatales</taxon>
        <taxon>Gemmataceae</taxon>
        <taxon>Limnoglobus</taxon>
    </lineage>
</organism>
<dbReference type="InterPro" id="IPR008995">
    <property type="entry name" value="Mo/tungstate-bd_C_term_dom"/>
</dbReference>
<dbReference type="InterPro" id="IPR015853">
    <property type="entry name" value="ABC_transpr_FbpC"/>
</dbReference>
<dbReference type="Pfam" id="PF00005">
    <property type="entry name" value="ABC_tran"/>
    <property type="match status" value="1"/>
</dbReference>
<dbReference type="GO" id="GO:0055052">
    <property type="term" value="C:ATP-binding cassette (ABC) transporter complex, substrate-binding subunit-containing"/>
    <property type="evidence" value="ECO:0007669"/>
    <property type="project" value="TreeGrafter"/>
</dbReference>
<evidence type="ECO:0000256" key="1">
    <source>
        <dbReference type="ARBA" id="ARBA00022448"/>
    </source>
</evidence>
<evidence type="ECO:0000256" key="4">
    <source>
        <dbReference type="ARBA" id="ARBA00022840"/>
    </source>
</evidence>
<dbReference type="RefSeq" id="WP_149109427.1">
    <property type="nucleotide sequence ID" value="NZ_CP042425.1"/>
</dbReference>
<dbReference type="AlphaFoldDB" id="A0A5C1A5Z7"/>
<evidence type="ECO:0000256" key="6">
    <source>
        <dbReference type="ARBA" id="ARBA00023136"/>
    </source>
</evidence>
<dbReference type="SUPFAM" id="SSF52540">
    <property type="entry name" value="P-loop containing nucleoside triphosphate hydrolases"/>
    <property type="match status" value="1"/>
</dbReference>
<dbReference type="PANTHER" id="PTHR43875:SF15">
    <property type="entry name" value="TREHALOSE IMPORT ATP-BINDING PROTEIN SUGC"/>
    <property type="match status" value="1"/>
</dbReference>
<reference evidence="9" key="1">
    <citation type="submission" date="2019-08" db="EMBL/GenBank/DDBJ databases">
        <title>Limnoglobus roseus gen. nov., sp. nov., a novel freshwater planctomycete with a giant genome from the family Gemmataceae.</title>
        <authorList>
            <person name="Kulichevskaya I.S."/>
            <person name="Naumoff D.G."/>
            <person name="Miroshnikov K."/>
            <person name="Ivanova A."/>
            <person name="Philippov D.A."/>
            <person name="Hakobyan A."/>
            <person name="Rijpstra I.C."/>
            <person name="Sinninghe Damste J.S."/>
            <person name="Liesack W."/>
            <person name="Dedysh S.N."/>
        </authorList>
    </citation>
    <scope>NUCLEOTIDE SEQUENCE [LARGE SCALE GENOMIC DNA]</scope>
    <source>
        <strain evidence="9">PX52</strain>
    </source>
</reference>
<evidence type="ECO:0000256" key="3">
    <source>
        <dbReference type="ARBA" id="ARBA00022741"/>
    </source>
</evidence>
<sequence length="355" mass="38474">MLTLRGVSKLFAPNVGLHPLDLDVPAGDRLVLLGPSGSGKSTLLRLIAGLDDPDTGEIFLDGKLVNRVPPHERGVAFVPQRAGLYPHLTVQENLAVGRRTPVPTADPFGISHLLDRFPHQLSGGEKQRVALARVVTRQAGVWLFDEPFAALDPVFRSEIRHDLHLILGNSLHTILLVTHDPIDALALGRRVGVLGDGRIQQLGTAEELADRPNNRFVAFSVGQLSLIDGRVCGGDPSAAKFVSEDGSVDVTIPPALARRVATQPTPNLTLGIRPEDVHLRPPEEDSPNGANFRGWLVISAEPVGSGWLLTTARGRCRVRVGWSSDAPPRVGTPVNWFSPVDRCLWFDHTGRRIEA</sequence>
<keyword evidence="1" id="KW-0813">Transport</keyword>
<keyword evidence="5" id="KW-1278">Translocase</keyword>
<dbReference type="InterPro" id="IPR047641">
    <property type="entry name" value="ABC_transpr_MalK/UgpC-like"/>
</dbReference>
<dbReference type="PROSITE" id="PS50893">
    <property type="entry name" value="ABC_TRANSPORTER_2"/>
    <property type="match status" value="1"/>
</dbReference>
<dbReference type="OrthoDB" id="9790614at2"/>
<keyword evidence="6" id="KW-0472">Membrane</keyword>